<dbReference type="Pfam" id="PF02931">
    <property type="entry name" value="Neur_chan_LBD"/>
    <property type="match status" value="1"/>
</dbReference>
<dbReference type="InterPro" id="IPR036734">
    <property type="entry name" value="Neur_chan_lig-bd_sf"/>
</dbReference>
<dbReference type="CDD" id="cd19051">
    <property type="entry name" value="LGIC_TM_cation"/>
    <property type="match status" value="1"/>
</dbReference>
<feature type="transmembrane region" description="Helical" evidence="5">
    <location>
        <begin position="244"/>
        <end position="265"/>
    </location>
</feature>
<feature type="transmembrane region" description="Helical" evidence="5">
    <location>
        <begin position="277"/>
        <end position="297"/>
    </location>
</feature>
<dbReference type="OrthoDB" id="6270741at2759"/>
<keyword evidence="5" id="KW-0406">Ion transport</keyword>
<evidence type="ECO:0000256" key="5">
    <source>
        <dbReference type="RuleBase" id="RU000687"/>
    </source>
</evidence>
<dbReference type="InterPro" id="IPR036719">
    <property type="entry name" value="Neuro-gated_channel_TM_sf"/>
</dbReference>
<evidence type="ECO:0000259" key="6">
    <source>
        <dbReference type="Pfam" id="PF02931"/>
    </source>
</evidence>
<dbReference type="OMA" id="IEFRIRI"/>
<dbReference type="InterPro" id="IPR038050">
    <property type="entry name" value="Neuro_actylchol_rec"/>
</dbReference>
<dbReference type="STRING" id="225164.V4ARZ1"/>
<evidence type="ECO:0000256" key="3">
    <source>
        <dbReference type="ARBA" id="ARBA00022989"/>
    </source>
</evidence>
<name>V4ARZ1_LOTGI</name>
<evidence type="ECO:0000259" key="7">
    <source>
        <dbReference type="Pfam" id="PF02932"/>
    </source>
</evidence>
<reference evidence="8 9" key="1">
    <citation type="journal article" date="2013" name="Nature">
        <title>Insights into bilaterian evolution from three spiralian genomes.</title>
        <authorList>
            <person name="Simakov O."/>
            <person name="Marletaz F."/>
            <person name="Cho S.J."/>
            <person name="Edsinger-Gonzales E."/>
            <person name="Havlak P."/>
            <person name="Hellsten U."/>
            <person name="Kuo D.H."/>
            <person name="Larsson T."/>
            <person name="Lv J."/>
            <person name="Arendt D."/>
            <person name="Savage R."/>
            <person name="Osoegawa K."/>
            <person name="de Jong P."/>
            <person name="Grimwood J."/>
            <person name="Chapman J.A."/>
            <person name="Shapiro H."/>
            <person name="Aerts A."/>
            <person name="Otillar R.P."/>
            <person name="Terry A.Y."/>
            <person name="Boore J.L."/>
            <person name="Grigoriev I.V."/>
            <person name="Lindberg D.R."/>
            <person name="Seaver E.C."/>
            <person name="Weisblat D.A."/>
            <person name="Putnam N.H."/>
            <person name="Rokhsar D.S."/>
        </authorList>
    </citation>
    <scope>NUCLEOTIDE SEQUENCE [LARGE SCALE GENOMIC DNA]</scope>
</reference>
<dbReference type="PRINTS" id="PR00252">
    <property type="entry name" value="NRIONCHANNEL"/>
</dbReference>
<dbReference type="SUPFAM" id="SSF90112">
    <property type="entry name" value="Neurotransmitter-gated ion-channel transmembrane pore"/>
    <property type="match status" value="1"/>
</dbReference>
<evidence type="ECO:0000256" key="4">
    <source>
        <dbReference type="ARBA" id="ARBA00023136"/>
    </source>
</evidence>
<sequence>GCDHEGVLINQLFQNYSRDARPRMNASESVSVTLDFYMSRLDELYPNKFALSNTIFQEWIDDFLQWNPEEFDNITRLVLPASKVWLPDLSVGNSIDQIFRREFETMFRVAVYFNGKVVWEPGGIFSTSCPIDITYYPFDSQSCEISIGNWQYTDDQVKLSNRSKVISFENFDPNGEWMIDKTEVYRGEFVYVCCPDLNFPEINFRLYIRRKFLYYFINIMIPCLMMSVLVLMVFYLPPDAGEKISLGVTVLLSFSVFQLMIAESIPTSANTTPLLEIYLLCFMGASTFSVTVSVFVLNLHHRTEYNRPPRLLR</sequence>
<evidence type="ECO:0000256" key="2">
    <source>
        <dbReference type="ARBA" id="ARBA00022692"/>
    </source>
</evidence>
<dbReference type="CDD" id="cd18989">
    <property type="entry name" value="LGIC_ECD_cation"/>
    <property type="match status" value="1"/>
</dbReference>
<comment type="caution">
    <text evidence="5">Lacks conserved residue(s) required for the propagation of feature annotation.</text>
</comment>
<comment type="subcellular location">
    <subcellularLocation>
        <location evidence="1">Membrane</location>
        <topology evidence="1">Multi-pass membrane protein</topology>
    </subcellularLocation>
</comment>
<dbReference type="KEGG" id="lgi:LOTGIDRAFT_53687"/>
<dbReference type="GeneID" id="20251256"/>
<dbReference type="InterPro" id="IPR006029">
    <property type="entry name" value="Neurotrans-gated_channel_TM"/>
</dbReference>
<accession>V4ARZ1</accession>
<dbReference type="HOGENOM" id="CLU_018074_2_1_1"/>
<feature type="transmembrane region" description="Helical" evidence="5">
    <location>
        <begin position="212"/>
        <end position="237"/>
    </location>
</feature>
<evidence type="ECO:0000313" key="9">
    <source>
        <dbReference type="Proteomes" id="UP000030746"/>
    </source>
</evidence>
<evidence type="ECO:0000313" key="8">
    <source>
        <dbReference type="EMBL" id="ESP00023.1"/>
    </source>
</evidence>
<comment type="similarity">
    <text evidence="5">Belongs to the ligand-gated ion channel (TC 1.A.9) family.</text>
</comment>
<keyword evidence="5" id="KW-0407">Ion channel</keyword>
<keyword evidence="3 5" id="KW-1133">Transmembrane helix</keyword>
<keyword evidence="9" id="KW-1185">Reference proteome</keyword>
<dbReference type="Proteomes" id="UP000030746">
    <property type="component" value="Unassembled WGS sequence"/>
</dbReference>
<gene>
    <name evidence="8" type="ORF">LOTGIDRAFT_53687</name>
</gene>
<dbReference type="PROSITE" id="PS00236">
    <property type="entry name" value="NEUROTR_ION_CHANNEL"/>
    <property type="match status" value="1"/>
</dbReference>
<keyword evidence="4 5" id="KW-0472">Membrane</keyword>
<evidence type="ECO:0008006" key="10">
    <source>
        <dbReference type="Google" id="ProtNLM"/>
    </source>
</evidence>
<dbReference type="EMBL" id="KB200869">
    <property type="protein sequence ID" value="ESP00023.1"/>
    <property type="molecule type" value="Genomic_DNA"/>
</dbReference>
<evidence type="ECO:0000256" key="1">
    <source>
        <dbReference type="ARBA" id="ARBA00004141"/>
    </source>
</evidence>
<protein>
    <recommendedName>
        <fullName evidence="10">Neurotransmitter-gated ion-channel ligand-binding domain-containing protein</fullName>
    </recommendedName>
</protein>
<feature type="domain" description="Neurotransmitter-gated ion-channel ligand-binding" evidence="6">
    <location>
        <begin position="8"/>
        <end position="211"/>
    </location>
</feature>
<dbReference type="PANTHER" id="PTHR18945">
    <property type="entry name" value="NEUROTRANSMITTER GATED ION CHANNEL"/>
    <property type="match status" value="1"/>
</dbReference>
<keyword evidence="5" id="KW-0813">Transport</keyword>
<dbReference type="Gene3D" id="1.20.58.390">
    <property type="entry name" value="Neurotransmitter-gated ion-channel transmembrane domain"/>
    <property type="match status" value="1"/>
</dbReference>
<dbReference type="SUPFAM" id="SSF63712">
    <property type="entry name" value="Nicotinic receptor ligand binding domain-like"/>
    <property type="match status" value="1"/>
</dbReference>
<organism evidence="8 9">
    <name type="scientific">Lottia gigantea</name>
    <name type="common">Giant owl limpet</name>
    <dbReference type="NCBI Taxonomy" id="225164"/>
    <lineage>
        <taxon>Eukaryota</taxon>
        <taxon>Metazoa</taxon>
        <taxon>Spiralia</taxon>
        <taxon>Lophotrochozoa</taxon>
        <taxon>Mollusca</taxon>
        <taxon>Gastropoda</taxon>
        <taxon>Patellogastropoda</taxon>
        <taxon>Lottioidea</taxon>
        <taxon>Lottiidae</taxon>
        <taxon>Lottia</taxon>
    </lineage>
</organism>
<dbReference type="Gene3D" id="2.70.170.10">
    <property type="entry name" value="Neurotransmitter-gated ion-channel ligand-binding domain"/>
    <property type="match status" value="1"/>
</dbReference>
<keyword evidence="2 5" id="KW-0812">Transmembrane</keyword>
<proteinExistence type="inferred from homology"/>
<feature type="domain" description="Neurotransmitter-gated ion-channel transmembrane" evidence="7">
    <location>
        <begin position="219"/>
        <end position="305"/>
    </location>
</feature>
<dbReference type="InterPro" id="IPR018000">
    <property type="entry name" value="Neurotransmitter_ion_chnl_CS"/>
</dbReference>
<dbReference type="FunFam" id="2.70.170.10:FF:000028">
    <property type="entry name" value="AcetylCholine Receptor"/>
    <property type="match status" value="1"/>
</dbReference>
<dbReference type="InterPro" id="IPR006201">
    <property type="entry name" value="Neur_channel"/>
</dbReference>
<dbReference type="AlphaFoldDB" id="V4ARZ1"/>
<dbReference type="InterPro" id="IPR006202">
    <property type="entry name" value="Neur_chan_lig-bd"/>
</dbReference>
<dbReference type="GO" id="GO:0016020">
    <property type="term" value="C:membrane"/>
    <property type="evidence" value="ECO:0007669"/>
    <property type="project" value="UniProtKB-SubCell"/>
</dbReference>
<dbReference type="Pfam" id="PF02932">
    <property type="entry name" value="Neur_chan_memb"/>
    <property type="match status" value="1"/>
</dbReference>
<dbReference type="CTD" id="20251256"/>
<dbReference type="GO" id="GO:0005230">
    <property type="term" value="F:extracellular ligand-gated monoatomic ion channel activity"/>
    <property type="evidence" value="ECO:0007669"/>
    <property type="project" value="InterPro"/>
</dbReference>
<dbReference type="RefSeq" id="XP_009049214.1">
    <property type="nucleotide sequence ID" value="XM_009050966.1"/>
</dbReference>
<feature type="non-terminal residue" evidence="8">
    <location>
        <position position="1"/>
    </location>
</feature>
<dbReference type="GO" id="GO:0004888">
    <property type="term" value="F:transmembrane signaling receptor activity"/>
    <property type="evidence" value="ECO:0007669"/>
    <property type="project" value="InterPro"/>
</dbReference>
<feature type="non-terminal residue" evidence="8">
    <location>
        <position position="313"/>
    </location>
</feature>